<keyword evidence="3" id="KW-1185">Reference proteome</keyword>
<gene>
    <name evidence="2" type="ORF">BaRGS_00030246</name>
</gene>
<accession>A0ABD0JV04</accession>
<organism evidence="2 3">
    <name type="scientific">Batillaria attramentaria</name>
    <dbReference type="NCBI Taxonomy" id="370345"/>
    <lineage>
        <taxon>Eukaryota</taxon>
        <taxon>Metazoa</taxon>
        <taxon>Spiralia</taxon>
        <taxon>Lophotrochozoa</taxon>
        <taxon>Mollusca</taxon>
        <taxon>Gastropoda</taxon>
        <taxon>Caenogastropoda</taxon>
        <taxon>Sorbeoconcha</taxon>
        <taxon>Cerithioidea</taxon>
        <taxon>Batillariidae</taxon>
        <taxon>Batillaria</taxon>
    </lineage>
</organism>
<feature type="region of interest" description="Disordered" evidence="1">
    <location>
        <begin position="1"/>
        <end position="31"/>
    </location>
</feature>
<feature type="compositionally biased region" description="Basic and acidic residues" evidence="1">
    <location>
        <begin position="56"/>
        <end position="66"/>
    </location>
</feature>
<sequence length="66" mass="7452">MGSAKPRHAPGMHEQGGQRSAPHRPDVSRLSPVAMMDREMMTTRAARAVTWQPRADGSRRRQRDDD</sequence>
<dbReference type="AlphaFoldDB" id="A0ABD0JV04"/>
<dbReference type="EMBL" id="JACVVK020000324">
    <property type="protein sequence ID" value="KAK7478487.1"/>
    <property type="molecule type" value="Genomic_DNA"/>
</dbReference>
<protein>
    <submittedName>
        <fullName evidence="2">Uncharacterized protein</fullName>
    </submittedName>
</protein>
<feature type="region of interest" description="Disordered" evidence="1">
    <location>
        <begin position="44"/>
        <end position="66"/>
    </location>
</feature>
<feature type="compositionally biased region" description="Basic residues" evidence="1">
    <location>
        <begin position="1"/>
        <end position="10"/>
    </location>
</feature>
<proteinExistence type="predicted"/>
<evidence type="ECO:0000256" key="1">
    <source>
        <dbReference type="SAM" id="MobiDB-lite"/>
    </source>
</evidence>
<dbReference type="Proteomes" id="UP001519460">
    <property type="component" value="Unassembled WGS sequence"/>
</dbReference>
<reference evidence="2 3" key="1">
    <citation type="journal article" date="2023" name="Sci. Data">
        <title>Genome assembly of the Korean intertidal mud-creeper Batillaria attramentaria.</title>
        <authorList>
            <person name="Patra A.K."/>
            <person name="Ho P.T."/>
            <person name="Jun S."/>
            <person name="Lee S.J."/>
            <person name="Kim Y."/>
            <person name="Won Y.J."/>
        </authorList>
    </citation>
    <scope>NUCLEOTIDE SEQUENCE [LARGE SCALE GENOMIC DNA]</scope>
    <source>
        <strain evidence="2">Wonlab-2016</strain>
    </source>
</reference>
<evidence type="ECO:0000313" key="2">
    <source>
        <dbReference type="EMBL" id="KAK7478487.1"/>
    </source>
</evidence>
<comment type="caution">
    <text evidence="2">The sequence shown here is derived from an EMBL/GenBank/DDBJ whole genome shotgun (WGS) entry which is preliminary data.</text>
</comment>
<evidence type="ECO:0000313" key="3">
    <source>
        <dbReference type="Proteomes" id="UP001519460"/>
    </source>
</evidence>
<name>A0ABD0JV04_9CAEN</name>